<accession>A0A914EKC4</accession>
<keyword evidence="1" id="KW-0326">Glycosidase</keyword>
<name>A0A914EKC4_9BILA</name>
<comment type="similarity">
    <text evidence="1">Belongs to the glycosyl hydrolase 31 family.</text>
</comment>
<evidence type="ECO:0000313" key="4">
    <source>
        <dbReference type="WBParaSite" id="ACRNAN_scaffold8547.g22222.t1"/>
    </source>
</evidence>
<evidence type="ECO:0000313" key="3">
    <source>
        <dbReference type="Proteomes" id="UP000887540"/>
    </source>
</evidence>
<dbReference type="Gene3D" id="2.60.40.1760">
    <property type="entry name" value="glycosyl hydrolase (family 31)"/>
    <property type="match status" value="1"/>
</dbReference>
<dbReference type="PANTHER" id="PTHR22762:SF133">
    <property type="entry name" value="P-TYPE DOMAIN-CONTAINING PROTEIN"/>
    <property type="match status" value="1"/>
</dbReference>
<organism evidence="3 4">
    <name type="scientific">Acrobeloides nanus</name>
    <dbReference type="NCBI Taxonomy" id="290746"/>
    <lineage>
        <taxon>Eukaryota</taxon>
        <taxon>Metazoa</taxon>
        <taxon>Ecdysozoa</taxon>
        <taxon>Nematoda</taxon>
        <taxon>Chromadorea</taxon>
        <taxon>Rhabditida</taxon>
        <taxon>Tylenchina</taxon>
        <taxon>Cephalobomorpha</taxon>
        <taxon>Cephaloboidea</taxon>
        <taxon>Cephalobidae</taxon>
        <taxon>Acrobeloides</taxon>
    </lineage>
</organism>
<dbReference type="Proteomes" id="UP000887540">
    <property type="component" value="Unplaced"/>
</dbReference>
<dbReference type="AlphaFoldDB" id="A0A914EKC4"/>
<dbReference type="GO" id="GO:0004558">
    <property type="term" value="F:alpha-1,4-glucosidase activity"/>
    <property type="evidence" value="ECO:0007669"/>
    <property type="project" value="TreeGrafter"/>
</dbReference>
<proteinExistence type="inferred from homology"/>
<evidence type="ECO:0000259" key="2">
    <source>
        <dbReference type="Pfam" id="PF01055"/>
    </source>
</evidence>
<dbReference type="InterPro" id="IPR000322">
    <property type="entry name" value="Glyco_hydro_31_TIM"/>
</dbReference>
<evidence type="ECO:0000256" key="1">
    <source>
        <dbReference type="RuleBase" id="RU361185"/>
    </source>
</evidence>
<protein>
    <recommendedName>
        <fullName evidence="2">Glycoside hydrolase family 31 TIM barrel domain-containing protein</fullName>
    </recommendedName>
</protein>
<sequence length="145" mass="16322">MLARDQPPNNDGFNTMNLYSVHPFYLCIEPDGSAHGVFIFNSNPQATAGIPVDTFYCDTPDYMVDAESFTLNEGYADLPNYTNWLHAHNLHLTLNNNPYIAVDSDSFRRGLQQVGRHRTNSHSLDFAIKDQIKPKPSPKLKGPVK</sequence>
<keyword evidence="3" id="KW-1185">Reference proteome</keyword>
<dbReference type="GO" id="GO:0005975">
    <property type="term" value="P:carbohydrate metabolic process"/>
    <property type="evidence" value="ECO:0007669"/>
    <property type="project" value="InterPro"/>
</dbReference>
<dbReference type="Pfam" id="PF01055">
    <property type="entry name" value="Glyco_hydro_31_2nd"/>
    <property type="match status" value="1"/>
</dbReference>
<dbReference type="PANTHER" id="PTHR22762">
    <property type="entry name" value="ALPHA-GLUCOSIDASE"/>
    <property type="match status" value="1"/>
</dbReference>
<feature type="domain" description="Glycoside hydrolase family 31 TIM barrel" evidence="2">
    <location>
        <begin position="47"/>
        <end position="113"/>
    </location>
</feature>
<keyword evidence="1" id="KW-0378">Hydrolase</keyword>
<reference evidence="4" key="1">
    <citation type="submission" date="2022-11" db="UniProtKB">
        <authorList>
            <consortium name="WormBaseParasite"/>
        </authorList>
    </citation>
    <scope>IDENTIFICATION</scope>
</reference>
<dbReference type="WBParaSite" id="ACRNAN_scaffold8547.g22222.t1">
    <property type="protein sequence ID" value="ACRNAN_scaffold8547.g22222.t1"/>
    <property type="gene ID" value="ACRNAN_scaffold8547.g22222"/>
</dbReference>